<accession>A0A147BSF9</accession>
<evidence type="ECO:0000259" key="2">
    <source>
        <dbReference type="Pfam" id="PF12130"/>
    </source>
</evidence>
<protein>
    <recommendedName>
        <fullName evidence="2">BMERB domain-containing protein</fullName>
    </recommendedName>
</protein>
<dbReference type="EMBL" id="GEGO01001962">
    <property type="protein sequence ID" value="JAR93442.1"/>
    <property type="molecule type" value="Transcribed_RNA"/>
</dbReference>
<dbReference type="InterPro" id="IPR022735">
    <property type="entry name" value="bMERB_dom"/>
</dbReference>
<feature type="non-terminal residue" evidence="3">
    <location>
        <position position="1"/>
    </location>
</feature>
<reference evidence="3" key="1">
    <citation type="journal article" date="2018" name="PLoS Negl. Trop. Dis.">
        <title>Sialome diversity of ticks revealed by RNAseq of single tick salivary glands.</title>
        <authorList>
            <person name="Perner J."/>
            <person name="Kropackova S."/>
            <person name="Kopacek P."/>
            <person name="Ribeiro J.M."/>
        </authorList>
    </citation>
    <scope>NUCLEOTIDE SEQUENCE</scope>
    <source>
        <strain evidence="3">Siblings of single egg batch collected in Ceske Budejovice</strain>
        <tissue evidence="3">Salivary glands</tissue>
    </source>
</reference>
<feature type="region of interest" description="Disordered" evidence="1">
    <location>
        <begin position="180"/>
        <end position="229"/>
    </location>
</feature>
<dbReference type="AlphaFoldDB" id="A0A147BSF9"/>
<dbReference type="Pfam" id="PF12130">
    <property type="entry name" value="bMERB_dom"/>
    <property type="match status" value="1"/>
</dbReference>
<evidence type="ECO:0000313" key="3">
    <source>
        <dbReference type="EMBL" id="JAR93442.1"/>
    </source>
</evidence>
<evidence type="ECO:0000256" key="1">
    <source>
        <dbReference type="SAM" id="MobiDB-lite"/>
    </source>
</evidence>
<organism evidence="3">
    <name type="scientific">Ixodes ricinus</name>
    <name type="common">Common tick</name>
    <name type="synonym">Acarus ricinus</name>
    <dbReference type="NCBI Taxonomy" id="34613"/>
    <lineage>
        <taxon>Eukaryota</taxon>
        <taxon>Metazoa</taxon>
        <taxon>Ecdysozoa</taxon>
        <taxon>Arthropoda</taxon>
        <taxon>Chelicerata</taxon>
        <taxon>Arachnida</taxon>
        <taxon>Acari</taxon>
        <taxon>Parasitiformes</taxon>
        <taxon>Ixodida</taxon>
        <taxon>Ixodoidea</taxon>
        <taxon>Ixodidae</taxon>
        <taxon>Ixodinae</taxon>
        <taxon>Ixodes</taxon>
    </lineage>
</organism>
<proteinExistence type="predicted"/>
<sequence length="250" mass="29089">VPARHRRSDSGPGSAQAQDQSRFREMELLCEAGLNFGRQVRNVRRVVVADNSFVKQLSPPSRRTVEDIEEGLFQVQRMHSHVMAKTTSLVYRLQDVLLQEECSRLRKQMQRISTLPAERRTAQLREREHDLIVRIVRNVNKRDAILADLHTEQLRAADEQRLMDREYQRWRRGFPDKTFGDKTDALYKQGPANGDEQTTANGVDEPFPDWTRTLHTPPPKKQNKTSSALRNIRKRLLKTVSRVTSKRKNK</sequence>
<dbReference type="InterPro" id="IPR040127">
    <property type="entry name" value="BMERB"/>
</dbReference>
<name>A0A147BSF9_IXORI</name>
<feature type="domain" description="BMERB" evidence="2">
    <location>
        <begin position="65"/>
        <end position="161"/>
    </location>
</feature>
<dbReference type="SMART" id="SM01203">
    <property type="entry name" value="DUF3585"/>
    <property type="match status" value="1"/>
</dbReference>
<dbReference type="PANTHER" id="PTHR22704">
    <property type="entry name" value="BMERB DOMAIN-CONTAINING PROTEIN 1-RELATED"/>
    <property type="match status" value="1"/>
</dbReference>
<feature type="region of interest" description="Disordered" evidence="1">
    <location>
        <begin position="1"/>
        <end position="20"/>
    </location>
</feature>
<feature type="compositionally biased region" description="Polar residues" evidence="1">
    <location>
        <begin position="11"/>
        <end position="20"/>
    </location>
</feature>